<keyword evidence="4" id="KW-1185">Reference proteome</keyword>
<evidence type="ECO:0000256" key="1">
    <source>
        <dbReference type="ARBA" id="ARBA00008558"/>
    </source>
</evidence>
<comment type="similarity">
    <text evidence="1">Belongs to the N-acylglucosamine 2-epimerase family.</text>
</comment>
<keyword evidence="2 3" id="KW-0413">Isomerase</keyword>
<dbReference type="CDD" id="cd00249">
    <property type="entry name" value="AGE"/>
    <property type="match status" value="1"/>
</dbReference>
<dbReference type="SUPFAM" id="SSF48208">
    <property type="entry name" value="Six-hairpin glycosidases"/>
    <property type="match status" value="1"/>
</dbReference>
<sequence>MNPDFTQPAFLVQHIEQTLAFYEPNVDAPEGGFYQNFMDDGRVYDKQTRHLVSSTRFVFNYARAYLRFNKPEYLTRVESGIAFIRNFHLQTTSGGYAWTLAVQPNHVKVTDATNHCYGLAFVILAYSWAYRAGLASAKTYLDEAWQLLNRHFWDAENGLYKDECNADFTQCSEYRGQNANMHTCEALIAAYEATKRPEYLERALLLADHITNRQAAKADGRIWEHYTKAWEIDWHYNKQDPKNLFRPWGFQPGHHTEWAKLLLQLGQHSSAAWLTERAVALFNSVIPLSWDSQYGGLYYGFAPDETICDDDKYFWVQAETLACAARLATVTGDTYYWQWYDKIWAYSWQHMVDHEHGAWFRILGNDNRKLESTKSPVGKTDYHTMGACYDILDTLGA</sequence>
<dbReference type="FunFam" id="1.50.10.10:FF:000057">
    <property type="entry name" value="N-acylglucosamine 2-epimerase"/>
    <property type="match status" value="1"/>
</dbReference>
<dbReference type="KEGG" id="salm:D0Y50_14390"/>
<dbReference type="EMBL" id="CP031769">
    <property type="protein sequence ID" value="AXR07434.1"/>
    <property type="molecule type" value="Genomic_DNA"/>
</dbReference>
<dbReference type="Proteomes" id="UP000262073">
    <property type="component" value="Chromosome"/>
</dbReference>
<accession>A0A346NPH7</accession>
<proteinExistence type="inferred from homology"/>
<dbReference type="OrthoDB" id="9806359at2"/>
<gene>
    <name evidence="3" type="ORF">D0Y50_14390</name>
</gene>
<evidence type="ECO:0000313" key="3">
    <source>
        <dbReference type="EMBL" id="AXR07434.1"/>
    </source>
</evidence>
<protein>
    <submittedName>
        <fullName evidence="3">AGE family epimerase/isomerase</fullName>
    </submittedName>
</protein>
<dbReference type="PANTHER" id="PTHR15108">
    <property type="entry name" value="N-ACYLGLUCOSAMINE-2-EPIMERASE"/>
    <property type="match status" value="1"/>
</dbReference>
<dbReference type="AlphaFoldDB" id="A0A346NPH7"/>
<dbReference type="GO" id="GO:0005975">
    <property type="term" value="P:carbohydrate metabolic process"/>
    <property type="evidence" value="ECO:0007669"/>
    <property type="project" value="InterPro"/>
</dbReference>
<organism evidence="3 4">
    <name type="scientific">Salinimonas sediminis</name>
    <dbReference type="NCBI Taxonomy" id="2303538"/>
    <lineage>
        <taxon>Bacteria</taxon>
        <taxon>Pseudomonadati</taxon>
        <taxon>Pseudomonadota</taxon>
        <taxon>Gammaproteobacteria</taxon>
        <taxon>Alteromonadales</taxon>
        <taxon>Alteromonadaceae</taxon>
        <taxon>Alteromonas/Salinimonas group</taxon>
        <taxon>Salinimonas</taxon>
    </lineage>
</organism>
<dbReference type="Pfam" id="PF07221">
    <property type="entry name" value="GlcNAc_2-epim"/>
    <property type="match status" value="1"/>
</dbReference>
<dbReference type="InterPro" id="IPR012341">
    <property type="entry name" value="6hp_glycosidase-like_sf"/>
</dbReference>
<dbReference type="Gene3D" id="1.50.10.10">
    <property type="match status" value="1"/>
</dbReference>
<dbReference type="InterPro" id="IPR034116">
    <property type="entry name" value="AGE_dom"/>
</dbReference>
<name>A0A346NPH7_9ALTE</name>
<evidence type="ECO:0000256" key="2">
    <source>
        <dbReference type="ARBA" id="ARBA00023235"/>
    </source>
</evidence>
<dbReference type="InterPro" id="IPR010819">
    <property type="entry name" value="AGE/CE"/>
</dbReference>
<evidence type="ECO:0000313" key="4">
    <source>
        <dbReference type="Proteomes" id="UP000262073"/>
    </source>
</evidence>
<reference evidence="3 4" key="1">
    <citation type="submission" date="2018-08" db="EMBL/GenBank/DDBJ databases">
        <title>Salinimonas sediminis sp. nov., a piezophilic bacterium isolated from a deep-sea sediment sample from the New Britain Trench.</title>
        <authorList>
            <person name="Cao J."/>
        </authorList>
    </citation>
    <scope>NUCLEOTIDE SEQUENCE [LARGE SCALE GENOMIC DNA]</scope>
    <source>
        <strain evidence="3 4">N102</strain>
    </source>
</reference>
<dbReference type="RefSeq" id="WP_117317577.1">
    <property type="nucleotide sequence ID" value="NZ_CP031769.1"/>
</dbReference>
<dbReference type="GO" id="GO:0016853">
    <property type="term" value="F:isomerase activity"/>
    <property type="evidence" value="ECO:0007669"/>
    <property type="project" value="UniProtKB-KW"/>
</dbReference>
<dbReference type="InterPro" id="IPR008928">
    <property type="entry name" value="6-hairpin_glycosidase_sf"/>
</dbReference>